<organism evidence="3 4">
    <name type="scientific">Luteolibacter yonseiensis</name>
    <dbReference type="NCBI Taxonomy" id="1144680"/>
    <lineage>
        <taxon>Bacteria</taxon>
        <taxon>Pseudomonadati</taxon>
        <taxon>Verrucomicrobiota</taxon>
        <taxon>Verrucomicrobiia</taxon>
        <taxon>Verrucomicrobiales</taxon>
        <taxon>Verrucomicrobiaceae</taxon>
        <taxon>Luteolibacter</taxon>
    </lineage>
</organism>
<comment type="caution">
    <text evidence="3">The sequence shown here is derived from an EMBL/GenBank/DDBJ whole genome shotgun (WGS) entry which is preliminary data.</text>
</comment>
<feature type="compositionally biased region" description="Polar residues" evidence="2">
    <location>
        <begin position="214"/>
        <end position="224"/>
    </location>
</feature>
<dbReference type="InterPro" id="IPR022385">
    <property type="entry name" value="Rhs_assc_core"/>
</dbReference>
<sequence>MSQIRSIFLRLTIFLLLGLSVATGGQVCSPSLDRVTREASAGSDHLHTYDRQNRLLTEKADTLSAAQAVTKSGLTTTYTYDAAGNREGRWVGGSLKESYGWDSRNRLTSLTQASPAKTYGYGYDYRVRRVIRDESAAGGANTTISFSGGTSVLEKTGATLDVEYIRGSDYGGGIGGILYTIRSGTNSFNAYNSRGDVVAKTTSAGTVSWQATYESFGTRTTETPTPNPDRQKANTKEEDPTGLLNEGFRYRDLTTGSFISRDPLGFVDGPNVYTYVNQNPWTKVDPLGLRTAWGIPDDSKEADDDRAELDRLKKDIDNIGEAVSKLDQKGPARGRGEASFRMQSRNKLLKSLDLKSSQAIFIEAKLEVYDALNTAGSIVGPNAKFAADYRLLGDNPFSRALYPNRFGPGDAGIRDFSGETFAIATLFTPVASVRGLVGNAASTAGRTNAELVQDIATRAEAWGQRQGLHAAGGGPVQGTLKHNYAARLLDRYQSMYGSRGLQTEVSFLNGNAVNYGTAGSVRLDVFEAATSTAWDYKFTLHPTLSPSRVQRIIDNSPVNTVIPVGP</sequence>
<gene>
    <name evidence="3" type="ORF">JIN84_04685</name>
</gene>
<reference evidence="3" key="1">
    <citation type="submission" date="2021-01" db="EMBL/GenBank/DDBJ databases">
        <title>Modified the classification status of verrucomicrobia.</title>
        <authorList>
            <person name="Feng X."/>
        </authorList>
    </citation>
    <scope>NUCLEOTIDE SEQUENCE</scope>
    <source>
        <strain evidence="3">JCM 18052</strain>
    </source>
</reference>
<dbReference type="AlphaFoldDB" id="A0A934VB04"/>
<feature type="compositionally biased region" description="Basic and acidic residues" evidence="2">
    <location>
        <begin position="229"/>
        <end position="239"/>
    </location>
</feature>
<keyword evidence="1" id="KW-0175">Coiled coil</keyword>
<keyword evidence="4" id="KW-1185">Reference proteome</keyword>
<dbReference type="Proteomes" id="UP000600139">
    <property type="component" value="Unassembled WGS sequence"/>
</dbReference>
<dbReference type="EMBL" id="JAENIK010000004">
    <property type="protein sequence ID" value="MBK1814899.1"/>
    <property type="molecule type" value="Genomic_DNA"/>
</dbReference>
<evidence type="ECO:0000256" key="2">
    <source>
        <dbReference type="SAM" id="MobiDB-lite"/>
    </source>
</evidence>
<accession>A0A934VB04</accession>
<feature type="region of interest" description="Disordered" evidence="2">
    <location>
        <begin position="214"/>
        <end position="244"/>
    </location>
</feature>
<feature type="coiled-coil region" evidence="1">
    <location>
        <begin position="302"/>
        <end position="329"/>
    </location>
</feature>
<dbReference type="RefSeq" id="WP_200349847.1">
    <property type="nucleotide sequence ID" value="NZ_BAABHZ010000010.1"/>
</dbReference>
<evidence type="ECO:0000256" key="1">
    <source>
        <dbReference type="SAM" id="Coils"/>
    </source>
</evidence>
<evidence type="ECO:0000313" key="3">
    <source>
        <dbReference type="EMBL" id="MBK1814899.1"/>
    </source>
</evidence>
<dbReference type="Gene3D" id="2.180.10.10">
    <property type="entry name" value="RHS repeat-associated core"/>
    <property type="match status" value="1"/>
</dbReference>
<name>A0A934VB04_9BACT</name>
<proteinExistence type="predicted"/>
<dbReference type="NCBIfam" id="TIGR03696">
    <property type="entry name" value="Rhs_assc_core"/>
    <property type="match status" value="1"/>
</dbReference>
<evidence type="ECO:0000313" key="4">
    <source>
        <dbReference type="Proteomes" id="UP000600139"/>
    </source>
</evidence>
<dbReference type="PANTHER" id="PTHR32305:SF15">
    <property type="entry name" value="PROTEIN RHSA-RELATED"/>
    <property type="match status" value="1"/>
</dbReference>
<protein>
    <submittedName>
        <fullName evidence="3">RHS repeat-associated core domain-containing protein</fullName>
    </submittedName>
</protein>
<dbReference type="PANTHER" id="PTHR32305">
    <property type="match status" value="1"/>
</dbReference>
<dbReference type="InterPro" id="IPR050708">
    <property type="entry name" value="T6SS_VgrG/RHS"/>
</dbReference>